<organism evidence="2 3">
    <name type="scientific">Candidatus Erwinia dacicola</name>
    <dbReference type="NCBI Taxonomy" id="252393"/>
    <lineage>
        <taxon>Bacteria</taxon>
        <taxon>Pseudomonadati</taxon>
        <taxon>Pseudomonadota</taxon>
        <taxon>Gammaproteobacteria</taxon>
        <taxon>Enterobacterales</taxon>
        <taxon>Erwiniaceae</taxon>
        <taxon>Erwinia</taxon>
    </lineage>
</organism>
<evidence type="ECO:0000256" key="1">
    <source>
        <dbReference type="SAM" id="Phobius"/>
    </source>
</evidence>
<sequence length="44" mass="4392">LNSGISLPSPDLCNSAPSFGFSLSLILIGLKTIGALFTAPGTSL</sequence>
<keyword evidence="1" id="KW-0472">Membrane</keyword>
<gene>
    <name evidence="2" type="ORF">ACZ87_03729</name>
</gene>
<evidence type="ECO:0000313" key="2">
    <source>
        <dbReference type="EMBL" id="RAP69483.1"/>
    </source>
</evidence>
<protein>
    <submittedName>
        <fullName evidence="2">Uncharacterized protein</fullName>
    </submittedName>
</protein>
<keyword evidence="3" id="KW-1185">Reference proteome</keyword>
<dbReference type="EMBL" id="LJAM02000743">
    <property type="protein sequence ID" value="RAP69483.1"/>
    <property type="molecule type" value="Genomic_DNA"/>
</dbReference>
<name>A0A328TJ95_9GAMM</name>
<comment type="caution">
    <text evidence="2">The sequence shown here is derived from an EMBL/GenBank/DDBJ whole genome shotgun (WGS) entry which is preliminary data.</text>
</comment>
<feature type="transmembrane region" description="Helical" evidence="1">
    <location>
        <begin position="20"/>
        <end position="39"/>
    </location>
</feature>
<proteinExistence type="predicted"/>
<keyword evidence="1" id="KW-1133">Transmembrane helix</keyword>
<feature type="non-terminal residue" evidence="2">
    <location>
        <position position="1"/>
    </location>
</feature>
<dbReference type="Proteomes" id="UP000244334">
    <property type="component" value="Unassembled WGS sequence"/>
</dbReference>
<accession>A0A328TJ95</accession>
<keyword evidence="1" id="KW-0812">Transmembrane</keyword>
<evidence type="ECO:0000313" key="3">
    <source>
        <dbReference type="Proteomes" id="UP000244334"/>
    </source>
</evidence>
<reference evidence="2" key="1">
    <citation type="submission" date="2018-04" db="EMBL/GenBank/DDBJ databases">
        <title>Genomes of the Obligate Erwinia dacicola and Facultative Enterobacter sp. OLF Endosymbionts of the Olive Fruit fly, Bactrocera oleae.</title>
        <authorList>
            <person name="Estes A.M."/>
            <person name="Hearn D.J."/>
            <person name="Agarwal S."/>
            <person name="Pierson E.A."/>
            <person name="Dunning-Hotopp J.C."/>
        </authorList>
    </citation>
    <scope>NUCLEOTIDE SEQUENCE [LARGE SCALE GENOMIC DNA]</scope>
    <source>
        <strain evidence="2">Oroville</strain>
    </source>
</reference>
<dbReference type="AlphaFoldDB" id="A0A328TJ95"/>